<evidence type="ECO:0000313" key="2">
    <source>
        <dbReference type="Proteomes" id="UP000789570"/>
    </source>
</evidence>
<dbReference type="AlphaFoldDB" id="A0A9N8WBZ4"/>
<dbReference type="OrthoDB" id="10540102at2759"/>
<gene>
    <name evidence="1" type="ORF">FCALED_LOCUS2730</name>
</gene>
<dbReference type="EMBL" id="CAJVPQ010000436">
    <property type="protein sequence ID" value="CAG8481386.1"/>
    <property type="molecule type" value="Genomic_DNA"/>
</dbReference>
<evidence type="ECO:0000313" key="1">
    <source>
        <dbReference type="EMBL" id="CAG8481386.1"/>
    </source>
</evidence>
<protein>
    <submittedName>
        <fullName evidence="1">6558_t:CDS:1</fullName>
    </submittedName>
</protein>
<comment type="caution">
    <text evidence="1">The sequence shown here is derived from an EMBL/GenBank/DDBJ whole genome shotgun (WGS) entry which is preliminary data.</text>
</comment>
<keyword evidence="2" id="KW-1185">Reference proteome</keyword>
<name>A0A9N8WBZ4_9GLOM</name>
<proteinExistence type="predicted"/>
<dbReference type="Proteomes" id="UP000789570">
    <property type="component" value="Unassembled WGS sequence"/>
</dbReference>
<accession>A0A9N8WBZ4</accession>
<sequence length="84" mass="9519">MPIFPRASIRYNLVAYQFQAIDKIRFREGPSQATAERFSRHPLSQGSRDPHDGCVGYELFLTKLSAIIPSIKADAIQLIEEIMP</sequence>
<organism evidence="1 2">
    <name type="scientific">Funneliformis caledonium</name>
    <dbReference type="NCBI Taxonomy" id="1117310"/>
    <lineage>
        <taxon>Eukaryota</taxon>
        <taxon>Fungi</taxon>
        <taxon>Fungi incertae sedis</taxon>
        <taxon>Mucoromycota</taxon>
        <taxon>Glomeromycotina</taxon>
        <taxon>Glomeromycetes</taxon>
        <taxon>Glomerales</taxon>
        <taxon>Glomeraceae</taxon>
        <taxon>Funneliformis</taxon>
    </lineage>
</organism>
<reference evidence="1" key="1">
    <citation type="submission" date="2021-06" db="EMBL/GenBank/DDBJ databases">
        <authorList>
            <person name="Kallberg Y."/>
            <person name="Tangrot J."/>
            <person name="Rosling A."/>
        </authorList>
    </citation>
    <scope>NUCLEOTIDE SEQUENCE</scope>
    <source>
        <strain evidence="1">UK204</strain>
    </source>
</reference>